<dbReference type="Proteomes" id="UP000176511">
    <property type="component" value="Unassembled WGS sequence"/>
</dbReference>
<proteinExistence type="predicted"/>
<dbReference type="Gene3D" id="3.40.50.300">
    <property type="entry name" value="P-loop containing nucleotide triphosphate hydrolases"/>
    <property type="match status" value="2"/>
</dbReference>
<dbReference type="AlphaFoldDB" id="A0A1F6DIV9"/>
<dbReference type="SUPFAM" id="SSF52540">
    <property type="entry name" value="P-loop containing nucleoside triphosphate hydrolases"/>
    <property type="match status" value="1"/>
</dbReference>
<evidence type="ECO:0008006" key="5">
    <source>
        <dbReference type="Google" id="ProtNLM"/>
    </source>
</evidence>
<dbReference type="InterPro" id="IPR002789">
    <property type="entry name" value="HerA_central"/>
</dbReference>
<dbReference type="PANTHER" id="PTHR30121">
    <property type="entry name" value="UNCHARACTERIZED PROTEIN YJGR-RELATED"/>
    <property type="match status" value="1"/>
</dbReference>
<sequence length="429" mass="48117">MAKEGTLLGINRYQGTETRIFVTPEDRLRHFYIIGQTGTGKTTLMKNMVVQDILNGDGVCMIDPHGTDLADIMGAIPPERYDDVIYFDPAYMERSVGLNILEYNPAKPEEKTFVVNELLAIFKKLYSAESMGPMFEQYFRNAALLILDDPESGSTLLDISRVFADSQYRNYKLSKAKNPIVVQFWREIAGKAGGEASLENIVPYITSKIDTFTGNDYMRPILGQQHSTFNFRDIMDTKKIFLVNLSKGRLGELNANLIGMMIVGKFLMAALSRVDDPTKGFPPFYLHMDEFQNISTDSISQILSEARKYKLGLTVAHQFIAQLDQSIKDAVFGNVGNKAAFRVGPDDAAFLEKQFAPEFTAADLASVENRNAYVSMLANGTPVRPFSLETLPPPPSDPALVQKLIEYSVSRYGRARAEVDEEIMRRYLD</sequence>
<organism evidence="3 4">
    <name type="scientific">Candidatus Kaiserbacteria bacterium RIFCSPHIGHO2_02_FULL_49_34</name>
    <dbReference type="NCBI Taxonomy" id="1798491"/>
    <lineage>
        <taxon>Bacteria</taxon>
        <taxon>Candidatus Kaiseribacteriota</taxon>
    </lineage>
</organism>
<dbReference type="STRING" id="1798491.A3C87_04035"/>
<comment type="caution">
    <text evidence="3">The sequence shown here is derived from an EMBL/GenBank/DDBJ whole genome shotgun (WGS) entry which is preliminary data.</text>
</comment>
<dbReference type="Pfam" id="PF01935">
    <property type="entry name" value="DUF87"/>
    <property type="match status" value="1"/>
</dbReference>
<protein>
    <recommendedName>
        <fullName evidence="5">Type IV secretion system coupling protein TraD DNA-binding domain-containing protein</fullName>
    </recommendedName>
</protein>
<dbReference type="InterPro" id="IPR027417">
    <property type="entry name" value="P-loop_NTPase"/>
</dbReference>
<dbReference type="EMBL" id="MFLE01000019">
    <property type="protein sequence ID" value="OGG61331.1"/>
    <property type="molecule type" value="Genomic_DNA"/>
</dbReference>
<dbReference type="InterPro" id="IPR032689">
    <property type="entry name" value="TraG-D_C"/>
</dbReference>
<gene>
    <name evidence="3" type="ORF">A3C87_04035</name>
</gene>
<accession>A0A1F6DIV9</accession>
<name>A0A1F6DIV9_9BACT</name>
<evidence type="ECO:0000259" key="1">
    <source>
        <dbReference type="Pfam" id="PF01935"/>
    </source>
</evidence>
<feature type="domain" description="TraD/TraG TraM recognition site" evidence="2">
    <location>
        <begin position="283"/>
        <end position="352"/>
    </location>
</feature>
<dbReference type="Pfam" id="PF12696">
    <property type="entry name" value="TraG-D_C"/>
    <property type="match status" value="1"/>
</dbReference>
<feature type="domain" description="Helicase HerA central" evidence="1">
    <location>
        <begin position="14"/>
        <end position="77"/>
    </location>
</feature>
<dbReference type="InterPro" id="IPR051162">
    <property type="entry name" value="T4SS_component"/>
</dbReference>
<evidence type="ECO:0000259" key="2">
    <source>
        <dbReference type="Pfam" id="PF12696"/>
    </source>
</evidence>
<evidence type="ECO:0000313" key="3">
    <source>
        <dbReference type="EMBL" id="OGG61331.1"/>
    </source>
</evidence>
<dbReference type="PANTHER" id="PTHR30121:SF11">
    <property type="entry name" value="AAA+ ATPASE DOMAIN-CONTAINING PROTEIN"/>
    <property type="match status" value="1"/>
</dbReference>
<evidence type="ECO:0000313" key="4">
    <source>
        <dbReference type="Proteomes" id="UP000176511"/>
    </source>
</evidence>
<dbReference type="CDD" id="cd01127">
    <property type="entry name" value="TrwB_TraG_TraD_VirD4"/>
    <property type="match status" value="1"/>
</dbReference>
<reference evidence="3 4" key="1">
    <citation type="journal article" date="2016" name="Nat. Commun.">
        <title>Thousands of microbial genomes shed light on interconnected biogeochemical processes in an aquifer system.</title>
        <authorList>
            <person name="Anantharaman K."/>
            <person name="Brown C.T."/>
            <person name="Hug L.A."/>
            <person name="Sharon I."/>
            <person name="Castelle C.J."/>
            <person name="Probst A.J."/>
            <person name="Thomas B.C."/>
            <person name="Singh A."/>
            <person name="Wilkins M.J."/>
            <person name="Karaoz U."/>
            <person name="Brodie E.L."/>
            <person name="Williams K.H."/>
            <person name="Hubbard S.S."/>
            <person name="Banfield J.F."/>
        </authorList>
    </citation>
    <scope>NUCLEOTIDE SEQUENCE [LARGE SCALE GENOMIC DNA]</scope>
</reference>